<dbReference type="InterPro" id="IPR024983">
    <property type="entry name" value="CHAT_dom"/>
</dbReference>
<dbReference type="InterPro" id="IPR037215">
    <property type="entry name" value="GUN4-like_sf"/>
</dbReference>
<accession>A0A5P8W6W9</accession>
<name>A0A5P8W6W9_9NOSO</name>
<keyword evidence="4" id="KW-1185">Reference proteome</keyword>
<dbReference type="EMBL" id="CP045226">
    <property type="protein sequence ID" value="QFS47996.1"/>
    <property type="molecule type" value="Genomic_DNA"/>
</dbReference>
<organism evidence="3 4">
    <name type="scientific">Nostoc sphaeroides CCNUC1</name>
    <dbReference type="NCBI Taxonomy" id="2653204"/>
    <lineage>
        <taxon>Bacteria</taxon>
        <taxon>Bacillati</taxon>
        <taxon>Cyanobacteriota</taxon>
        <taxon>Cyanophyceae</taxon>
        <taxon>Nostocales</taxon>
        <taxon>Nostocaceae</taxon>
        <taxon>Nostoc</taxon>
    </lineage>
</organism>
<protein>
    <submittedName>
        <fullName evidence="3">CHAT domain-containing protein</fullName>
    </submittedName>
</protein>
<dbReference type="Pfam" id="PF05419">
    <property type="entry name" value="GUN4"/>
    <property type="match status" value="1"/>
</dbReference>
<feature type="domain" description="CHAT" evidence="2">
    <location>
        <begin position="9"/>
        <end position="155"/>
    </location>
</feature>
<dbReference type="GO" id="GO:0046906">
    <property type="term" value="F:tetrapyrrole binding"/>
    <property type="evidence" value="ECO:0007669"/>
    <property type="project" value="TreeGrafter"/>
</dbReference>
<evidence type="ECO:0000259" key="1">
    <source>
        <dbReference type="Pfam" id="PF05419"/>
    </source>
</evidence>
<sequence length="417" mass="46926">MVTSKTVLLLSANPIGTDALRLQEEEREIKERLRRAGYGKFVIHSTVAARTRDIQQALLDYKPHIVHFSGHGAGANGLVFEDVTGKAALVNSEALANLFKLFASRGVECVVLNACYSEAQALAIKKHIEYVVGMNQTIGDKAAIEFTVGFYTGISYGESYEFAFDLACNAIELANLPEYSTPVLLRKKHINNSKMSPKKVSIFKQRSAVINEEIIQDDLNNSSVIEDKIQPVSSGAISDLPKLILSSKLNNEYPVFDIPLNYEALNVALQASKWLEGNHETYKLFMALSGKQEGEYITEAEIKNISCEALQIIDNLWLINSNNRFGLSIQKLIYYNDKNKKSDIHLAEKMGWLKDGKWLNYDEFRESFAGHVPTGYLPICVDLQTCEKTKLKLELQWTRFIKVFFPAFMSRINFCGL</sequence>
<evidence type="ECO:0000259" key="2">
    <source>
        <dbReference type="Pfam" id="PF12770"/>
    </source>
</evidence>
<dbReference type="InterPro" id="IPR008629">
    <property type="entry name" value="GUN4-like"/>
</dbReference>
<gene>
    <name evidence="3" type="ORF">GXM_05488</name>
</gene>
<dbReference type="Pfam" id="PF12770">
    <property type="entry name" value="CHAT"/>
    <property type="match status" value="1"/>
</dbReference>
<reference evidence="3 4" key="1">
    <citation type="submission" date="2019-10" db="EMBL/GenBank/DDBJ databases">
        <title>Genomic and transcriptomic insights into the perfect genentic adaptation of a filamentous nitrogen-fixing cyanobacterium to rice fields.</title>
        <authorList>
            <person name="Chen Z."/>
        </authorList>
    </citation>
    <scope>NUCLEOTIDE SEQUENCE [LARGE SCALE GENOMIC DNA]</scope>
    <source>
        <strain evidence="3">CCNUC1</strain>
    </source>
</reference>
<evidence type="ECO:0000313" key="3">
    <source>
        <dbReference type="EMBL" id="QFS47996.1"/>
    </source>
</evidence>
<dbReference type="KEGG" id="nsh:GXM_05488"/>
<dbReference type="PANTHER" id="PTHR34800:SF1">
    <property type="entry name" value="TETRAPYRROLE-BINDING PROTEIN, CHLOROPLASTIC"/>
    <property type="match status" value="1"/>
</dbReference>
<dbReference type="CDD" id="cd16383">
    <property type="entry name" value="GUN4"/>
    <property type="match status" value="1"/>
</dbReference>
<dbReference type="Gene3D" id="1.10.10.1770">
    <property type="entry name" value="Gun4-like"/>
    <property type="match status" value="1"/>
</dbReference>
<dbReference type="RefSeq" id="WP_152590008.1">
    <property type="nucleotide sequence ID" value="NZ_CP045226.1"/>
</dbReference>
<dbReference type="AlphaFoldDB" id="A0A5P8W6W9"/>
<dbReference type="SUPFAM" id="SSF140869">
    <property type="entry name" value="GUN4-like"/>
    <property type="match status" value="1"/>
</dbReference>
<dbReference type="PANTHER" id="PTHR34800">
    <property type="entry name" value="TETRAPYRROLE-BINDING PROTEIN, CHLOROPLASTIC"/>
    <property type="match status" value="1"/>
</dbReference>
<feature type="domain" description="GUN4-like" evidence="1">
    <location>
        <begin position="260"/>
        <end position="385"/>
    </location>
</feature>
<evidence type="ECO:0000313" key="4">
    <source>
        <dbReference type="Proteomes" id="UP000326678"/>
    </source>
</evidence>
<proteinExistence type="predicted"/>
<dbReference type="Proteomes" id="UP000326678">
    <property type="component" value="Chromosome Gxm1"/>
</dbReference>
<dbReference type="Gene3D" id="1.25.40.620">
    <property type="match status" value="1"/>
</dbReference>